<feature type="transmembrane region" description="Helical" evidence="10">
    <location>
        <begin position="947"/>
        <end position="967"/>
    </location>
</feature>
<keyword evidence="4 10" id="KW-0812">Transmembrane</keyword>
<reference evidence="11" key="1">
    <citation type="submission" date="2019-11" db="EMBL/GenBank/DDBJ databases">
        <title>The nuclear and mitochondrial genomes of Frieseomelitta varia - a highly eusocial stingless bee (Meliponini) with a permanently sterile worker caste.</title>
        <authorList>
            <person name="Freitas F.C.P."/>
            <person name="Lourenco A.P."/>
            <person name="Nunes F.M.F."/>
            <person name="Paschoal A.R."/>
            <person name="Abreu F.C.P."/>
            <person name="Barbin F.O."/>
            <person name="Bataglia L."/>
            <person name="Cardoso-Junior C.A.M."/>
            <person name="Cervoni M.S."/>
            <person name="Silva S.R."/>
            <person name="Dalarmi F."/>
            <person name="Del Lama M.A."/>
            <person name="Depintor T.S."/>
            <person name="Ferreira K.M."/>
            <person name="Goria P.S."/>
            <person name="Jaskot M.C."/>
            <person name="Lago D.C."/>
            <person name="Luna-Lucena D."/>
            <person name="Moda L.M."/>
            <person name="Nascimento L."/>
            <person name="Pedrino M."/>
            <person name="Rabico F.O."/>
            <person name="Sanches F.C."/>
            <person name="Santos D.E."/>
            <person name="Santos C.G."/>
            <person name="Vieira J."/>
            <person name="Lopes T.F."/>
            <person name="Barchuk A.R."/>
            <person name="Hartfelder K."/>
            <person name="Simoes Z.L.P."/>
            <person name="Bitondi M.M.G."/>
            <person name="Pinheiro D.G."/>
        </authorList>
    </citation>
    <scope>NUCLEOTIDE SEQUENCE</scope>
    <source>
        <strain evidence="11">USP_RPSP 00005682</strain>
        <tissue evidence="11">Whole individual</tissue>
    </source>
</reference>
<evidence type="ECO:0000256" key="2">
    <source>
        <dbReference type="ARBA" id="ARBA00022475"/>
    </source>
</evidence>
<feature type="transmembrane region" description="Helical" evidence="10">
    <location>
        <begin position="320"/>
        <end position="341"/>
    </location>
</feature>
<dbReference type="Proteomes" id="UP000655588">
    <property type="component" value="Unassembled WGS sequence"/>
</dbReference>
<feature type="transmembrane region" description="Helical" evidence="10">
    <location>
        <begin position="1591"/>
        <end position="1612"/>
    </location>
</feature>
<feature type="transmembrane region" description="Helical" evidence="10">
    <location>
        <begin position="667"/>
        <end position="688"/>
    </location>
</feature>
<feature type="transmembrane region" description="Helical" evidence="10">
    <location>
        <begin position="20"/>
        <end position="42"/>
    </location>
</feature>
<feature type="transmembrane region" description="Helical" evidence="10">
    <location>
        <begin position="1768"/>
        <end position="1787"/>
    </location>
</feature>
<feature type="transmembrane region" description="Helical" evidence="10">
    <location>
        <begin position="1624"/>
        <end position="1644"/>
    </location>
</feature>
<dbReference type="InterPro" id="IPR004117">
    <property type="entry name" value="7tm6_olfct_rcpt"/>
</dbReference>
<feature type="transmembrane region" description="Helical" evidence="10">
    <location>
        <begin position="760"/>
        <end position="784"/>
    </location>
</feature>
<feature type="transmembrane region" description="Helical" evidence="10">
    <location>
        <begin position="1241"/>
        <end position="1260"/>
    </location>
</feature>
<keyword evidence="7 10" id="KW-0472">Membrane</keyword>
<keyword evidence="9" id="KW-0807">Transducer</keyword>
<feature type="transmembrane region" description="Helical" evidence="10">
    <location>
        <begin position="290"/>
        <end position="306"/>
    </location>
</feature>
<name>A0A833VWJ5_9HYME</name>
<evidence type="ECO:0000256" key="5">
    <source>
        <dbReference type="ARBA" id="ARBA00022725"/>
    </source>
</evidence>
<feature type="transmembrane region" description="Helical" evidence="10">
    <location>
        <begin position="125"/>
        <end position="145"/>
    </location>
</feature>
<feature type="transmembrane region" description="Helical" evidence="10">
    <location>
        <begin position="1452"/>
        <end position="1472"/>
    </location>
</feature>
<protein>
    <recommendedName>
        <fullName evidence="13">Odorant receptor</fullName>
    </recommendedName>
</protein>
<proteinExistence type="predicted"/>
<feature type="transmembrane region" description="Helical" evidence="10">
    <location>
        <begin position="1741"/>
        <end position="1762"/>
    </location>
</feature>
<organism evidence="11 12">
    <name type="scientific">Frieseomelitta varia</name>
    <dbReference type="NCBI Taxonomy" id="561572"/>
    <lineage>
        <taxon>Eukaryota</taxon>
        <taxon>Metazoa</taxon>
        <taxon>Ecdysozoa</taxon>
        <taxon>Arthropoda</taxon>
        <taxon>Hexapoda</taxon>
        <taxon>Insecta</taxon>
        <taxon>Pterygota</taxon>
        <taxon>Neoptera</taxon>
        <taxon>Endopterygota</taxon>
        <taxon>Hymenoptera</taxon>
        <taxon>Apocrita</taxon>
        <taxon>Aculeata</taxon>
        <taxon>Apoidea</taxon>
        <taxon>Anthophila</taxon>
        <taxon>Apidae</taxon>
        <taxon>Frieseomelitta</taxon>
    </lineage>
</organism>
<evidence type="ECO:0000313" key="11">
    <source>
        <dbReference type="EMBL" id="KAF3426625.1"/>
    </source>
</evidence>
<feature type="transmembrane region" description="Helical" evidence="10">
    <location>
        <begin position="1364"/>
        <end position="1381"/>
    </location>
</feature>
<feature type="transmembrane region" description="Helical" evidence="10">
    <location>
        <begin position="1396"/>
        <end position="1417"/>
    </location>
</feature>
<dbReference type="PANTHER" id="PTHR21137:SF3">
    <property type="entry name" value="ODORANT RECEPTOR 30A-RELATED"/>
    <property type="match status" value="1"/>
</dbReference>
<comment type="subcellular location">
    <subcellularLocation>
        <location evidence="1">Cell membrane</location>
        <topology evidence="1">Multi-pass membrane protein</topology>
    </subcellularLocation>
</comment>
<dbReference type="GO" id="GO:0005549">
    <property type="term" value="F:odorant binding"/>
    <property type="evidence" value="ECO:0007669"/>
    <property type="project" value="InterPro"/>
</dbReference>
<feature type="transmembrane region" description="Helical" evidence="10">
    <location>
        <begin position="819"/>
        <end position="838"/>
    </location>
</feature>
<evidence type="ECO:0000256" key="7">
    <source>
        <dbReference type="ARBA" id="ARBA00023136"/>
    </source>
</evidence>
<feature type="transmembrane region" description="Helical" evidence="10">
    <location>
        <begin position="1067"/>
        <end position="1087"/>
    </location>
</feature>
<evidence type="ECO:0000256" key="3">
    <source>
        <dbReference type="ARBA" id="ARBA00022606"/>
    </source>
</evidence>
<evidence type="ECO:0000256" key="8">
    <source>
        <dbReference type="ARBA" id="ARBA00023170"/>
    </source>
</evidence>
<comment type="caution">
    <text evidence="11">The sequence shown here is derived from an EMBL/GenBank/DDBJ whole genome shotgun (WGS) entry which is preliminary data.</text>
</comment>
<dbReference type="GO" id="GO:0007165">
    <property type="term" value="P:signal transduction"/>
    <property type="evidence" value="ECO:0007669"/>
    <property type="project" value="UniProtKB-KW"/>
</dbReference>
<gene>
    <name evidence="11" type="ORF">E2986_13969</name>
</gene>
<feature type="transmembrane region" description="Helical" evidence="10">
    <location>
        <begin position="979"/>
        <end position="997"/>
    </location>
</feature>
<evidence type="ECO:0000256" key="6">
    <source>
        <dbReference type="ARBA" id="ARBA00022989"/>
    </source>
</evidence>
<keyword evidence="12" id="KW-1185">Reference proteome</keyword>
<evidence type="ECO:0000256" key="4">
    <source>
        <dbReference type="ARBA" id="ARBA00022692"/>
    </source>
</evidence>
<feature type="transmembrane region" description="Helical" evidence="10">
    <location>
        <begin position="530"/>
        <end position="554"/>
    </location>
</feature>
<keyword evidence="6 10" id="KW-1133">Transmembrane helix</keyword>
<feature type="transmembrane region" description="Helical" evidence="10">
    <location>
        <begin position="1492"/>
        <end position="1515"/>
    </location>
</feature>
<sequence>MLPFNLWVDLPIGMSPYFEILFAIQDCVFICCNILYVMVVFFKISILYRHKIEFFNLLVFTQKNFWRPYHDPQEILIVTGCKKICNICIILLIFCTQGTCAGYMVTPLIANIGRNESDRMLPFNLWVDLPVGMSPYFEILFAIQVQLADTHPSKKVSLVLNLSGVFCQLFMCTYSCDDLMQQSGNISNAIFSIPWAIFPMDKAGTIIRKNLIIIIMRSHKFCCLTAGKFFPVSLQTFTGTEIRTASAYTRLVNESSYTKDFALLTTATLMKLVGLWLAKNAKEQRTRRLTFIYTSIAILIGVWLQFRDFYYMWPDFNECAYTACNILCMVMVLLKLSIIFIHRKELLELLEYTHENFWHTNYNYDELLLLQSCRKISVVCLSLINFCAQGTAFSYVLTPIIGECVTRNRTSYRNVVYILENIGKNYSERVFPFRVWLDLPLTEPPYFEMVFTLQVFSLCHITISYVCFDNLLCLMNLHAATQFRILQYRLTNLGQSGKQQSNKNYFKNCYAVFKQCIEEHKNRINYCQKLNYIFTNIVLGHVLVFSLLMCLVGFQVLMANSSSTRRMIFVFHITGSLSQLLLFTYSCDALIEESTNVGTAIYSGPWIHLPMDRVGKMLRKDLRMMIMRSRKPCCLTASGFFPVSLETYTKFETSETRRRHRMSSKEVKDFSIIITSFHLKFVGFWIANNHAERLWMNFALFYTFFAILLALSTEMRDLYYTWGDFGVSEEYNLTFNSREFGKILYKTTVMQRMTFQLQETIYIMCNVVTIILVLTKIFVLLIYYDELHDVIHYAKRNFWHTDYDSYEQMIMDRCKRTCITFVCIFSFFAEGTVTTYIIRPLMGKIFKHKVVCGYLVGVCYHCFDNMLCILNLHTAAQFRILQHRFANMCNTIDHEKFHEHSEKSYVVYSACKYEKFKAHVQQHQALIEFCRKLEEVFNLLVFGQVSLFSLLICLDGYLILMNIGLWIAEDSAKKRWMKLMLVFTTWNSMIGSVLNIRDLYFTLLYKGDILYVITNLLTVVMSLLKICIILMHKSEFLNLIIYMQQNFWNVDYDFREKEILNNCKRTCAFFVSSVTSIGICAMLSYVITPILANVGKNQSERIFLSNVWINLPLYLSPYYEILFVIEVICLYYVAVCYFCFDNIFCILVVHLAGQFRILRYRFTKLCNLEHETSEVTLTKHAYEFYEKLKMYIRHHQLLINYCKRLETVYTMIIFGQVLVFSVLICLFAYQGLLVAAPIARRSIFIFLLIGSMALLFMFTYGCDGVIEHSDEVAEGAYSALWTIMPMNKSGRMLRNDLIMVIERSRRVCCLTANGFFPISLKTYTKVVMHTTVYSDISVRLSQFLLKVVGISMATNDAEERLKKVAMAYTIGFHVFSLYMNISDIYHSWGDFNHCAFVMSSLLSVSLPFFKIMVLYILRTEYDKIILYVEQNFWDLKYKDNDRMLFTECRKLCNLWAVAAFTLIQTSLSFYVVTPLYSNYGKNKSERILPFQMWLDIPMSMTPYYEILFTIQVLALEQVGLTYLCSDNYLCIVNVHVMYQFRMLQYKLLNLWKAIAEQKDKIDYTEKCYEALKECIRRHQSLIKFCNSLENVYTLPILAHVVVFSLLMCIDAYEIFLADVPATTRLIFVFTVIGSFMHIVFFTYSCHGLIEESTKVCFATYSGWWTTLPMTETGKMIRKDVNIMMMKSFRPCCLSAGGFFPVSLETSTAVRNLICKFQTFKETMTFETSETRRRHRMSSKEVKDFSIIITSFHLKFVGFWIANNHAERLWMNFALFYTFLAILVALSVEMRDLYYTWGDFGVSEEYKLTIRQIAIENLAKFYTKQLSSKERHSNYRRLFILCATL</sequence>
<feature type="transmembrane region" description="Helical" evidence="10">
    <location>
        <begin position="1009"/>
        <end position="1031"/>
    </location>
</feature>
<keyword evidence="3" id="KW-0716">Sensory transduction</keyword>
<keyword evidence="2" id="KW-1003">Cell membrane</keyword>
<feature type="transmembrane region" description="Helical" evidence="10">
    <location>
        <begin position="1121"/>
        <end position="1152"/>
    </location>
</feature>
<keyword evidence="8" id="KW-0675">Receptor</keyword>
<evidence type="ECO:0008006" key="13">
    <source>
        <dbReference type="Google" id="ProtNLM"/>
    </source>
</evidence>
<feature type="transmembrane region" description="Helical" evidence="10">
    <location>
        <begin position="694"/>
        <end position="711"/>
    </location>
</feature>
<dbReference type="GO" id="GO:0005886">
    <property type="term" value="C:plasma membrane"/>
    <property type="evidence" value="ECO:0007669"/>
    <property type="project" value="UniProtKB-SubCell"/>
</dbReference>
<feature type="transmembrane region" description="Helical" evidence="10">
    <location>
        <begin position="850"/>
        <end position="872"/>
    </location>
</feature>
<evidence type="ECO:0000256" key="10">
    <source>
        <dbReference type="SAM" id="Phobius"/>
    </source>
</evidence>
<dbReference type="GO" id="GO:0004984">
    <property type="term" value="F:olfactory receptor activity"/>
    <property type="evidence" value="ECO:0007669"/>
    <property type="project" value="InterPro"/>
</dbReference>
<feature type="transmembrane region" description="Helical" evidence="10">
    <location>
        <begin position="84"/>
        <end position="105"/>
    </location>
</feature>
<evidence type="ECO:0000256" key="9">
    <source>
        <dbReference type="ARBA" id="ARBA00023224"/>
    </source>
</evidence>
<keyword evidence="5" id="KW-0552">Olfaction</keyword>
<evidence type="ECO:0000313" key="12">
    <source>
        <dbReference type="Proteomes" id="UP000655588"/>
    </source>
</evidence>
<dbReference type="EMBL" id="WNWW01000307">
    <property type="protein sequence ID" value="KAF3426625.1"/>
    <property type="molecule type" value="Genomic_DNA"/>
</dbReference>
<evidence type="ECO:0000256" key="1">
    <source>
        <dbReference type="ARBA" id="ARBA00004651"/>
    </source>
</evidence>
<feature type="transmembrane region" description="Helical" evidence="10">
    <location>
        <begin position="1208"/>
        <end position="1229"/>
    </location>
</feature>
<accession>A0A833VWJ5</accession>
<dbReference type="Pfam" id="PF02949">
    <property type="entry name" value="7tm_6"/>
    <property type="match status" value="5"/>
</dbReference>
<dbReference type="PANTHER" id="PTHR21137">
    <property type="entry name" value="ODORANT RECEPTOR"/>
    <property type="match status" value="1"/>
</dbReference>